<evidence type="ECO:0000256" key="7">
    <source>
        <dbReference type="ARBA" id="ARBA00023136"/>
    </source>
</evidence>
<evidence type="ECO:0000256" key="3">
    <source>
        <dbReference type="ARBA" id="ARBA00022448"/>
    </source>
</evidence>
<evidence type="ECO:0000256" key="1">
    <source>
        <dbReference type="ARBA" id="ARBA00004651"/>
    </source>
</evidence>
<feature type="domain" description="ABC transmembrane type-1" evidence="9">
    <location>
        <begin position="234"/>
        <end position="440"/>
    </location>
</feature>
<dbReference type="Gene3D" id="1.10.3720.10">
    <property type="entry name" value="MetI-like"/>
    <property type="match status" value="1"/>
</dbReference>
<keyword evidence="3 8" id="KW-0813">Transport</keyword>
<dbReference type="InterPro" id="IPR000515">
    <property type="entry name" value="MetI-like"/>
</dbReference>
<sequence length="456" mass="49136">MIFAQTRARRQVLTGDRQMDLLVDRVLVGAGVLGDPDPAEFGIGGVLRLRHHESPLAREPSWVPPPGGFVNIGRSPLRRSRPDYGHSIAICAHNITFDCRQYDETLSASSFRGATGGASEAGRRPFGYRVGDHRPRAPRARARGAAMSITDRRTDLGSPWRRLAGALRGAGDGLAGWGLVAPVVLFFAVVFLVPVGLMVRWGFYRQLDTGALSDGFTFANYIRLFSVDLYRKATWTTLEISVLTTVVSALLAYPLALVMARGPALIGRILTVVVIAPMLINVVVRAYAWRVILANGDQGIVNWLLAQIGLGPVHLLYTEWAIVIGSVHVFLSTMVLPIAAALGRIDPAVEDAARTLGASSFAVFRRVTFPLSLPGLAVGSTLVFSLTASAFVAPALLGGNFVKMLGPLVQEQILSVFDWPFGAALATLLVVLVMGVNLASVGLIERRLQRKMKGAR</sequence>
<keyword evidence="7 8" id="KW-0472">Membrane</keyword>
<feature type="transmembrane region" description="Helical" evidence="8">
    <location>
        <begin position="174"/>
        <end position="197"/>
    </location>
</feature>
<dbReference type="CDD" id="cd06261">
    <property type="entry name" value="TM_PBP2"/>
    <property type="match status" value="1"/>
</dbReference>
<dbReference type="EMBL" id="SJFN01000003">
    <property type="protein sequence ID" value="TBW40731.1"/>
    <property type="molecule type" value="Genomic_DNA"/>
</dbReference>
<dbReference type="InterPro" id="IPR035906">
    <property type="entry name" value="MetI-like_sf"/>
</dbReference>
<feature type="transmembrane region" description="Helical" evidence="8">
    <location>
        <begin position="375"/>
        <end position="399"/>
    </location>
</feature>
<evidence type="ECO:0000259" key="9">
    <source>
        <dbReference type="PROSITE" id="PS50928"/>
    </source>
</evidence>
<evidence type="ECO:0000256" key="2">
    <source>
        <dbReference type="ARBA" id="ARBA00007069"/>
    </source>
</evidence>
<keyword evidence="11" id="KW-1185">Reference proteome</keyword>
<keyword evidence="5 8" id="KW-0812">Transmembrane</keyword>
<accession>A0A4Q9VYW8</accession>
<reference evidence="10 11" key="1">
    <citation type="submission" date="2019-02" db="EMBL/GenBank/DDBJ databases">
        <title>Siculibacillus lacustris gen. nov., sp. nov., a new rosette-forming bacterium isolated from a freshwater crater lake (Lake St. Ana, Romania).</title>
        <authorList>
            <person name="Felfoldi T."/>
            <person name="Marton Z."/>
            <person name="Szabo A."/>
            <person name="Mentes A."/>
            <person name="Boka K."/>
            <person name="Marialigeti K."/>
            <person name="Mathe I."/>
            <person name="Koncz M."/>
            <person name="Schumann P."/>
            <person name="Toth E."/>
        </authorList>
    </citation>
    <scope>NUCLEOTIDE SEQUENCE [LARGE SCALE GENOMIC DNA]</scope>
    <source>
        <strain evidence="10 11">SA-279</strain>
    </source>
</reference>
<comment type="subcellular location">
    <subcellularLocation>
        <location evidence="1 8">Cell membrane</location>
        <topology evidence="1 8">Multi-pass membrane protein</topology>
    </subcellularLocation>
</comment>
<dbReference type="Proteomes" id="UP000292781">
    <property type="component" value="Unassembled WGS sequence"/>
</dbReference>
<comment type="similarity">
    <text evidence="2">Belongs to the binding-protein-dependent transport system permease family. CysTW subfamily.</text>
</comment>
<dbReference type="GO" id="GO:0055085">
    <property type="term" value="P:transmembrane transport"/>
    <property type="evidence" value="ECO:0007669"/>
    <property type="project" value="InterPro"/>
</dbReference>
<evidence type="ECO:0000313" key="10">
    <source>
        <dbReference type="EMBL" id="TBW40731.1"/>
    </source>
</evidence>
<keyword evidence="6 8" id="KW-1133">Transmembrane helix</keyword>
<gene>
    <name evidence="10" type="ORF">EYW49_03100</name>
</gene>
<dbReference type="PANTHER" id="PTHR42929:SF5">
    <property type="entry name" value="ABC TRANSPORTER PERMEASE PROTEIN"/>
    <property type="match status" value="1"/>
</dbReference>
<evidence type="ECO:0000256" key="5">
    <source>
        <dbReference type="ARBA" id="ARBA00022692"/>
    </source>
</evidence>
<name>A0A4Q9VYW8_9HYPH</name>
<comment type="caution">
    <text evidence="10">The sequence shown here is derived from an EMBL/GenBank/DDBJ whole genome shotgun (WGS) entry which is preliminary data.</text>
</comment>
<proteinExistence type="inferred from homology"/>
<keyword evidence="4" id="KW-1003">Cell membrane</keyword>
<feature type="transmembrane region" description="Helical" evidence="8">
    <location>
        <begin position="265"/>
        <end position="288"/>
    </location>
</feature>
<feature type="transmembrane region" description="Helical" evidence="8">
    <location>
        <begin position="233"/>
        <end position="253"/>
    </location>
</feature>
<dbReference type="SUPFAM" id="SSF161098">
    <property type="entry name" value="MetI-like"/>
    <property type="match status" value="1"/>
</dbReference>
<feature type="transmembrane region" description="Helical" evidence="8">
    <location>
        <begin position="320"/>
        <end position="342"/>
    </location>
</feature>
<organism evidence="10 11">
    <name type="scientific">Siculibacillus lacustris</name>
    <dbReference type="NCBI Taxonomy" id="1549641"/>
    <lineage>
        <taxon>Bacteria</taxon>
        <taxon>Pseudomonadati</taxon>
        <taxon>Pseudomonadota</taxon>
        <taxon>Alphaproteobacteria</taxon>
        <taxon>Hyphomicrobiales</taxon>
        <taxon>Ancalomicrobiaceae</taxon>
        <taxon>Siculibacillus</taxon>
    </lineage>
</organism>
<dbReference type="PROSITE" id="PS50928">
    <property type="entry name" value="ABC_TM1"/>
    <property type="match status" value="1"/>
</dbReference>
<dbReference type="OrthoDB" id="9807047at2"/>
<dbReference type="AlphaFoldDB" id="A0A4Q9VYW8"/>
<feature type="transmembrane region" description="Helical" evidence="8">
    <location>
        <begin position="419"/>
        <end position="444"/>
    </location>
</feature>
<evidence type="ECO:0000256" key="6">
    <source>
        <dbReference type="ARBA" id="ARBA00022989"/>
    </source>
</evidence>
<dbReference type="GO" id="GO:0005886">
    <property type="term" value="C:plasma membrane"/>
    <property type="evidence" value="ECO:0007669"/>
    <property type="project" value="UniProtKB-SubCell"/>
</dbReference>
<evidence type="ECO:0000256" key="4">
    <source>
        <dbReference type="ARBA" id="ARBA00022475"/>
    </source>
</evidence>
<dbReference type="PANTHER" id="PTHR42929">
    <property type="entry name" value="INNER MEMBRANE ABC TRANSPORTER PERMEASE PROTEIN YDCU-RELATED-RELATED"/>
    <property type="match status" value="1"/>
</dbReference>
<evidence type="ECO:0000313" key="11">
    <source>
        <dbReference type="Proteomes" id="UP000292781"/>
    </source>
</evidence>
<protein>
    <submittedName>
        <fullName evidence="10">ABC transporter permease</fullName>
    </submittedName>
</protein>
<dbReference type="Pfam" id="PF00528">
    <property type="entry name" value="BPD_transp_1"/>
    <property type="match status" value="1"/>
</dbReference>
<evidence type="ECO:0000256" key="8">
    <source>
        <dbReference type="RuleBase" id="RU363032"/>
    </source>
</evidence>